<evidence type="ECO:0000256" key="6">
    <source>
        <dbReference type="ARBA" id="ARBA00023033"/>
    </source>
</evidence>
<evidence type="ECO:0000256" key="1">
    <source>
        <dbReference type="ARBA" id="ARBA00001971"/>
    </source>
</evidence>
<keyword evidence="7" id="KW-1133">Transmembrane helix</keyword>
<dbReference type="Pfam" id="PF00067">
    <property type="entry name" value="p450"/>
    <property type="match status" value="1"/>
</dbReference>
<feature type="transmembrane region" description="Helical" evidence="7">
    <location>
        <begin position="20"/>
        <end position="38"/>
    </location>
</feature>
<dbReference type="PANTHER" id="PTHR24304:SF2">
    <property type="entry name" value="24-HYDROXYCHOLESTEROL 7-ALPHA-HYDROXYLASE"/>
    <property type="match status" value="1"/>
</dbReference>
<dbReference type="PANTHER" id="PTHR24304">
    <property type="entry name" value="CYTOCHROME P450 FAMILY 7"/>
    <property type="match status" value="1"/>
</dbReference>
<comment type="cofactor">
    <cofactor evidence="1">
        <name>heme</name>
        <dbReference type="ChEBI" id="CHEBI:30413"/>
    </cofactor>
</comment>
<dbReference type="PRINTS" id="PR00465">
    <property type="entry name" value="EP450IV"/>
</dbReference>
<dbReference type="InterPro" id="IPR036396">
    <property type="entry name" value="Cyt_P450_sf"/>
</dbReference>
<keyword evidence="6" id="KW-0560">Oxidoreductase</keyword>
<keyword evidence="4" id="KW-0479">Metal-binding</keyword>
<keyword evidence="7" id="KW-0472">Membrane</keyword>
<keyword evidence="6" id="KW-0503">Monooxygenase</keyword>
<evidence type="ECO:0008006" key="10">
    <source>
        <dbReference type="Google" id="ProtNLM"/>
    </source>
</evidence>
<dbReference type="Proteomes" id="UP001583177">
    <property type="component" value="Unassembled WGS sequence"/>
</dbReference>
<dbReference type="SUPFAM" id="SSF48264">
    <property type="entry name" value="Cytochrome P450"/>
    <property type="match status" value="1"/>
</dbReference>
<dbReference type="Gene3D" id="1.10.630.10">
    <property type="entry name" value="Cytochrome P450"/>
    <property type="match status" value="1"/>
</dbReference>
<dbReference type="InterPro" id="IPR002403">
    <property type="entry name" value="Cyt_P450_E_grp-IV"/>
</dbReference>
<proteinExistence type="inferred from homology"/>
<protein>
    <recommendedName>
        <fullName evidence="10">Cytochrome P450</fullName>
    </recommendedName>
</protein>
<keyword evidence="3" id="KW-0349">Heme</keyword>
<feature type="transmembrane region" description="Helical" evidence="7">
    <location>
        <begin position="321"/>
        <end position="346"/>
    </location>
</feature>
<gene>
    <name evidence="8" type="ORF">Daus18300_009047</name>
</gene>
<keyword evidence="7" id="KW-0812">Transmembrane</keyword>
<keyword evidence="5" id="KW-0408">Iron</keyword>
<evidence type="ECO:0000313" key="9">
    <source>
        <dbReference type="Proteomes" id="UP001583177"/>
    </source>
</evidence>
<evidence type="ECO:0000256" key="2">
    <source>
        <dbReference type="ARBA" id="ARBA00010617"/>
    </source>
</evidence>
<evidence type="ECO:0000256" key="3">
    <source>
        <dbReference type="ARBA" id="ARBA00022617"/>
    </source>
</evidence>
<name>A0ABR3WG30_9PEZI</name>
<comment type="similarity">
    <text evidence="2">Belongs to the cytochrome P450 family.</text>
</comment>
<accession>A0ABR3WG30</accession>
<keyword evidence="9" id="KW-1185">Reference proteome</keyword>
<organism evidence="8 9">
    <name type="scientific">Diaporthe australafricana</name>
    <dbReference type="NCBI Taxonomy" id="127596"/>
    <lineage>
        <taxon>Eukaryota</taxon>
        <taxon>Fungi</taxon>
        <taxon>Dikarya</taxon>
        <taxon>Ascomycota</taxon>
        <taxon>Pezizomycotina</taxon>
        <taxon>Sordariomycetes</taxon>
        <taxon>Sordariomycetidae</taxon>
        <taxon>Diaporthales</taxon>
        <taxon>Diaporthaceae</taxon>
        <taxon>Diaporthe</taxon>
    </lineage>
</organism>
<evidence type="ECO:0000313" key="8">
    <source>
        <dbReference type="EMBL" id="KAL1860704.1"/>
    </source>
</evidence>
<evidence type="ECO:0000256" key="7">
    <source>
        <dbReference type="SAM" id="Phobius"/>
    </source>
</evidence>
<reference evidence="8 9" key="1">
    <citation type="journal article" date="2024" name="IMA Fungus">
        <title>IMA Genome - F19 : A genome assembly and annotation guide to empower mycologists, including annotated draft genome sequences of Ceratocystis pirilliformis, Diaporthe australafricana, Fusarium ophioides, Paecilomyces lecythidis, and Sporothrix stenoceras.</title>
        <authorList>
            <person name="Aylward J."/>
            <person name="Wilson A.M."/>
            <person name="Visagie C.M."/>
            <person name="Spraker J."/>
            <person name="Barnes I."/>
            <person name="Buitendag C."/>
            <person name="Ceriani C."/>
            <person name="Del Mar Angel L."/>
            <person name="du Plessis D."/>
            <person name="Fuchs T."/>
            <person name="Gasser K."/>
            <person name="Kramer D."/>
            <person name="Li W."/>
            <person name="Munsamy K."/>
            <person name="Piso A."/>
            <person name="Price J.L."/>
            <person name="Sonnekus B."/>
            <person name="Thomas C."/>
            <person name="van der Nest A."/>
            <person name="van Dijk A."/>
            <person name="van Heerden A."/>
            <person name="van Vuuren N."/>
            <person name="Yilmaz N."/>
            <person name="Duong T.A."/>
            <person name="van der Merwe N.A."/>
            <person name="Wingfield M.J."/>
            <person name="Wingfield B.D."/>
        </authorList>
    </citation>
    <scope>NUCLEOTIDE SEQUENCE [LARGE SCALE GENOMIC DNA]</scope>
    <source>
        <strain evidence="8 9">CMW 18300</strain>
    </source>
</reference>
<evidence type="ECO:0000256" key="4">
    <source>
        <dbReference type="ARBA" id="ARBA00022723"/>
    </source>
</evidence>
<comment type="caution">
    <text evidence="8">The sequence shown here is derived from an EMBL/GenBank/DDBJ whole genome shotgun (WGS) entry which is preliminary data.</text>
</comment>
<dbReference type="InterPro" id="IPR050529">
    <property type="entry name" value="CYP450_sterol_14alpha_dmase"/>
</dbReference>
<sequence>MAASQGSSLAPQDAADGSGTFWLASTAIASFIALFLYVTQTQTSKASHALRDPIPHVFNTLQFMFNNHKFMQRVQVALQDRNLVCFFLGPKTVYLLSGPQAVKAMFSRELVHKVTNQEQMTRYALPTLYKMNSQEVQRWEDDKSGVTKVPIRGTEDTPTRQRLWYMYEHIYSEYLGRPQYMKPLVKMFSRNLSRALEQYPTGEWTTVSVRKICRHEVTESAISALLGPDLIESSPDFVDRFWEFDKHVFALVLGLPKWINSKPAKAHDLCVNAVQKWLESASDNFDWDSPEAEEAWEPRFGGRAVRELVKWMKETEWRSEVIAATAGALIFALNSNSIPTTIWMLMEIIKDPSLLQALREEVETAMVTDPDTGKRTLDGQKIVTLPLLQSIFTETLRLRISFNIMRDVKQPVTIDGHTIAQGSLLQAPMQVAHCNEAVWGVAGHPAAEFWAERHIKYVDDTSASGQSSRKRMYATAGTPTAYFPFGGGVNICPGRQYAKAEILTTIGLMISQVDIEPVCWTELDGSPSNRAAKADPRYCGSDAMPPDRDMKIRWRRIV</sequence>
<dbReference type="EMBL" id="JAWRVE010000089">
    <property type="protein sequence ID" value="KAL1860704.1"/>
    <property type="molecule type" value="Genomic_DNA"/>
</dbReference>
<dbReference type="InterPro" id="IPR001128">
    <property type="entry name" value="Cyt_P450"/>
</dbReference>
<evidence type="ECO:0000256" key="5">
    <source>
        <dbReference type="ARBA" id="ARBA00023004"/>
    </source>
</evidence>
<dbReference type="CDD" id="cd11040">
    <property type="entry name" value="CYP7_CYP8-like"/>
    <property type="match status" value="1"/>
</dbReference>